<feature type="compositionally biased region" description="Low complexity" evidence="6">
    <location>
        <begin position="469"/>
        <end position="481"/>
    </location>
</feature>
<feature type="compositionally biased region" description="Acidic residues" evidence="6">
    <location>
        <begin position="46"/>
        <end position="58"/>
    </location>
</feature>
<dbReference type="GO" id="GO:0044027">
    <property type="term" value="P:negative regulation of gene expression via chromosomal CpG island methylation"/>
    <property type="evidence" value="ECO:0007669"/>
    <property type="project" value="TreeGrafter"/>
</dbReference>
<dbReference type="Gene3D" id="3.40.50.150">
    <property type="entry name" value="Vaccinia Virus protein VP39"/>
    <property type="match status" value="1"/>
</dbReference>
<dbReference type="GO" id="GO:0003677">
    <property type="term" value="F:DNA binding"/>
    <property type="evidence" value="ECO:0007669"/>
    <property type="project" value="TreeGrafter"/>
</dbReference>
<dbReference type="PROSITE" id="PS00095">
    <property type="entry name" value="C5_MTASE_2"/>
    <property type="match status" value="1"/>
</dbReference>
<proteinExistence type="inferred from homology"/>
<dbReference type="InterPro" id="IPR050390">
    <property type="entry name" value="C5-Methyltransferase"/>
</dbReference>
<dbReference type="Proteomes" id="UP001375240">
    <property type="component" value="Unassembled WGS sequence"/>
</dbReference>
<evidence type="ECO:0000256" key="2">
    <source>
        <dbReference type="ARBA" id="ARBA00022603"/>
    </source>
</evidence>
<dbReference type="PANTHER" id="PTHR10629">
    <property type="entry name" value="CYTOSINE-SPECIFIC METHYLTRANSFERASE"/>
    <property type="match status" value="1"/>
</dbReference>
<dbReference type="GO" id="GO:0032259">
    <property type="term" value="P:methylation"/>
    <property type="evidence" value="ECO:0007669"/>
    <property type="project" value="UniProtKB-KW"/>
</dbReference>
<evidence type="ECO:0000256" key="4">
    <source>
        <dbReference type="ARBA" id="ARBA00022691"/>
    </source>
</evidence>
<name>A0AAV9VCP3_9PEZI</name>
<accession>A0AAV9VCP3</accession>
<keyword evidence="3 5" id="KW-0808">Transferase</keyword>
<dbReference type="Pfam" id="PF00145">
    <property type="entry name" value="DNA_methylase"/>
    <property type="match status" value="2"/>
</dbReference>
<keyword evidence="4 5" id="KW-0949">S-adenosyl-L-methionine</keyword>
<evidence type="ECO:0000313" key="7">
    <source>
        <dbReference type="EMBL" id="KAK6355351.1"/>
    </source>
</evidence>
<dbReference type="GO" id="GO:0003886">
    <property type="term" value="F:DNA (cytosine-5-)-methyltransferase activity"/>
    <property type="evidence" value="ECO:0007669"/>
    <property type="project" value="UniProtKB-EC"/>
</dbReference>
<gene>
    <name evidence="7" type="ORF">TWF696_004460</name>
</gene>
<keyword evidence="8" id="KW-1185">Reference proteome</keyword>
<dbReference type="InterPro" id="IPR031303">
    <property type="entry name" value="C5_meth_CS"/>
</dbReference>
<evidence type="ECO:0000256" key="5">
    <source>
        <dbReference type="PROSITE-ProRule" id="PRU01016"/>
    </source>
</evidence>
<dbReference type="Gene3D" id="3.90.120.10">
    <property type="entry name" value="DNA Methylase, subunit A, domain 2"/>
    <property type="match status" value="1"/>
</dbReference>
<evidence type="ECO:0000256" key="3">
    <source>
        <dbReference type="ARBA" id="ARBA00022679"/>
    </source>
</evidence>
<feature type="region of interest" description="Disordered" evidence="6">
    <location>
        <begin position="20"/>
        <end position="67"/>
    </location>
</feature>
<keyword evidence="2 5" id="KW-0489">Methyltransferase</keyword>
<feature type="region of interest" description="Disordered" evidence="6">
    <location>
        <begin position="466"/>
        <end position="489"/>
    </location>
</feature>
<organism evidence="7 8">
    <name type="scientific">Orbilia brochopaga</name>
    <dbReference type="NCBI Taxonomy" id="3140254"/>
    <lineage>
        <taxon>Eukaryota</taxon>
        <taxon>Fungi</taxon>
        <taxon>Dikarya</taxon>
        <taxon>Ascomycota</taxon>
        <taxon>Pezizomycotina</taxon>
        <taxon>Orbiliomycetes</taxon>
        <taxon>Orbiliales</taxon>
        <taxon>Orbiliaceae</taxon>
        <taxon>Orbilia</taxon>
    </lineage>
</organism>
<feature type="active site" evidence="5">
    <location>
        <position position="567"/>
    </location>
</feature>
<dbReference type="InterPro" id="IPR001525">
    <property type="entry name" value="C5_MeTfrase"/>
</dbReference>
<dbReference type="GO" id="GO:0005634">
    <property type="term" value="C:nucleus"/>
    <property type="evidence" value="ECO:0007669"/>
    <property type="project" value="TreeGrafter"/>
</dbReference>
<dbReference type="EC" id="2.1.1.37" evidence="1"/>
<dbReference type="PRINTS" id="PR00105">
    <property type="entry name" value="C5METTRFRASE"/>
</dbReference>
<comment type="caution">
    <text evidence="7">The sequence shown here is derived from an EMBL/GenBank/DDBJ whole genome shotgun (WGS) entry which is preliminary data.</text>
</comment>
<dbReference type="PANTHER" id="PTHR10629:SF52">
    <property type="entry name" value="DNA (CYTOSINE-5)-METHYLTRANSFERASE 1"/>
    <property type="match status" value="1"/>
</dbReference>
<evidence type="ECO:0000256" key="6">
    <source>
        <dbReference type="SAM" id="MobiDB-lite"/>
    </source>
</evidence>
<dbReference type="AlphaFoldDB" id="A0AAV9VCP3"/>
<dbReference type="SUPFAM" id="SSF53335">
    <property type="entry name" value="S-adenosyl-L-methionine-dependent methyltransferases"/>
    <property type="match status" value="1"/>
</dbReference>
<dbReference type="EMBL" id="JAVHNQ010000002">
    <property type="protein sequence ID" value="KAK6355351.1"/>
    <property type="molecule type" value="Genomic_DNA"/>
</dbReference>
<dbReference type="InterPro" id="IPR029063">
    <property type="entry name" value="SAM-dependent_MTases_sf"/>
</dbReference>
<comment type="similarity">
    <text evidence="5">Belongs to the class I-like SAM-binding methyltransferase superfamily. C5-methyltransferase family.</text>
</comment>
<protein>
    <recommendedName>
        <fullName evidence="1">DNA (cytosine-5-)-methyltransferase</fullName>
        <ecNumber evidence="1">2.1.1.37</ecNumber>
    </recommendedName>
</protein>
<feature type="region of interest" description="Disordered" evidence="6">
    <location>
        <begin position="89"/>
        <end position="138"/>
    </location>
</feature>
<reference evidence="7 8" key="1">
    <citation type="submission" date="2019-10" db="EMBL/GenBank/DDBJ databases">
        <authorList>
            <person name="Palmer J.M."/>
        </authorList>
    </citation>
    <scope>NUCLEOTIDE SEQUENCE [LARGE SCALE GENOMIC DNA]</scope>
    <source>
        <strain evidence="7 8">TWF696</strain>
    </source>
</reference>
<evidence type="ECO:0000313" key="8">
    <source>
        <dbReference type="Proteomes" id="UP001375240"/>
    </source>
</evidence>
<evidence type="ECO:0000256" key="1">
    <source>
        <dbReference type="ARBA" id="ARBA00011975"/>
    </source>
</evidence>
<feature type="compositionally biased region" description="Acidic residues" evidence="6">
    <location>
        <begin position="89"/>
        <end position="104"/>
    </location>
</feature>
<dbReference type="PROSITE" id="PS51679">
    <property type="entry name" value="SAM_MT_C5"/>
    <property type="match status" value="1"/>
</dbReference>
<sequence length="813" mass="90536">MSLFEVIDLGDEDDQPIVIQIDDSDSDDGCMLLDSPETRSQTYASEDQDDVVIIDDDSTVSPPFSDTNIEELYGSNDGSLDPDLAIFISDDESDSDSDSSDDVIFEGSASRRPERYRPPRNATRCSSKRSKKNAAVETKDTPIDQLKINGLQLEPQVNVQLQCGAMLSDRTFLGRGYFMRIKKIFHRLEVYKDKTEMSQTWIQGPLFRRHRELDGILPKTAGEIALLREKAEVRASDVVNVREIILTNLLGRETVRKSYEDARDDVYGRLICRWKAKIKDNINGNTGMQQLGATGYIRRLTETEADPKYKMSDMELSRSWRSIPDDEPDEKPTQCKGRPVREMHCSVVDVDNESQTATSSPSGSTTTAFEMIDLEDKPIVIDIEENPAPIVIELDPCSSSKSTSTTPASAFIDLAGEDEAEEEVSIVENRTVESTSILIQDRDEKEFNQDLKDASNMGFIDLTASTADTPTESSNSSTPSPIASQPRKPRRRYTFGDAFCGAGGATSGAVMAGFKVRWGVDHDEAAISAWRTNFGFGIGYQEDVHEFVSHHSKRTTHVDFLHLSPPCQFFSWARTIPGRNDEKNEASFFVVPNTLNSCRPRAVTVEETDGLIGLSRSVGHFKCMLGDFTSMGYSVKYGVLNAASYGVPSKRKRLVIIACCPGETLADFPSPTHFWSADPFEPVPGGLRPAVTLREAIGRIPRYAPDHDIEILETVAPSSLKLPPHEWDQPFRSTIKCGGGEYNLHPSRNRKFTLRELACLQSFPLDHRFHGKKGEKMRQIGNAFPPKLVGAVMESVRKHLEKTDDEWEGGGIL</sequence>